<gene>
    <name evidence="4" type="ORF">GCM10010334_71050</name>
</gene>
<comment type="caution">
    <text evidence="4">The sequence shown here is derived from an EMBL/GenBank/DDBJ whole genome shotgun (WGS) entry which is preliminary data.</text>
</comment>
<reference evidence="4" key="1">
    <citation type="journal article" date="2014" name="Int. J. Syst. Evol. Microbiol.">
        <title>Complete genome sequence of Corynebacterium casei LMG S-19264T (=DSM 44701T), isolated from a smear-ripened cheese.</title>
        <authorList>
            <consortium name="US DOE Joint Genome Institute (JGI-PGF)"/>
            <person name="Walter F."/>
            <person name="Albersmeier A."/>
            <person name="Kalinowski J."/>
            <person name="Ruckert C."/>
        </authorList>
    </citation>
    <scope>NUCLEOTIDE SEQUENCE</scope>
    <source>
        <strain evidence="4">JCM 4637</strain>
    </source>
</reference>
<evidence type="ECO:0000259" key="3">
    <source>
        <dbReference type="SMART" id="SM00421"/>
    </source>
</evidence>
<name>A0A918X5A9_9ACTN</name>
<dbReference type="InterPro" id="IPR000792">
    <property type="entry name" value="Tscrpt_reg_LuxR_C"/>
</dbReference>
<dbReference type="InterPro" id="IPR039420">
    <property type="entry name" value="WalR-like"/>
</dbReference>
<evidence type="ECO:0000256" key="1">
    <source>
        <dbReference type="ARBA" id="ARBA00023125"/>
    </source>
</evidence>
<sequence length="289" mass="31079">MTAHPGSASVTARPTPHSAGPEPARLSAQEHSILEKVALGQTNESIASSEFMSLSTLRQRLGKIRQHLKIGMDQPRAVMVSTAYREGHIALPPLPRGTCPVVRERQLQVLRILARGGGAEEVRSAFHISGRTAKGCIKDVREALGATTAAQAVSLAYQRRLLPLDTPGAVDPAHVRAEASAVITWSMPPDWRSLQRAADDLTRLFWTTAHAINTSCIPATLQAGHRAALLNGMRLVAQTETALRGNPGEPRELGALHHVQQIARCVRELAAVLATQTPHDPAMPLEPVT</sequence>
<dbReference type="PANTHER" id="PTHR43214">
    <property type="entry name" value="TWO-COMPONENT RESPONSE REGULATOR"/>
    <property type="match status" value="1"/>
</dbReference>
<proteinExistence type="predicted"/>
<dbReference type="GO" id="GO:0003677">
    <property type="term" value="F:DNA binding"/>
    <property type="evidence" value="ECO:0007669"/>
    <property type="project" value="UniProtKB-KW"/>
</dbReference>
<dbReference type="SUPFAM" id="SSF46894">
    <property type="entry name" value="C-terminal effector domain of the bipartite response regulators"/>
    <property type="match status" value="2"/>
</dbReference>
<dbReference type="Gene3D" id="1.10.10.10">
    <property type="entry name" value="Winged helix-like DNA-binding domain superfamily/Winged helix DNA-binding domain"/>
    <property type="match status" value="2"/>
</dbReference>
<reference evidence="4" key="2">
    <citation type="submission" date="2020-09" db="EMBL/GenBank/DDBJ databases">
        <authorList>
            <person name="Sun Q."/>
            <person name="Ohkuma M."/>
        </authorList>
    </citation>
    <scope>NUCLEOTIDE SEQUENCE</scope>
    <source>
        <strain evidence="4">JCM 4637</strain>
    </source>
</reference>
<evidence type="ECO:0000313" key="4">
    <source>
        <dbReference type="EMBL" id="GHD13208.1"/>
    </source>
</evidence>
<feature type="region of interest" description="Disordered" evidence="2">
    <location>
        <begin position="1"/>
        <end position="25"/>
    </location>
</feature>
<evidence type="ECO:0000256" key="2">
    <source>
        <dbReference type="SAM" id="MobiDB-lite"/>
    </source>
</evidence>
<dbReference type="Proteomes" id="UP000638353">
    <property type="component" value="Unassembled WGS sequence"/>
</dbReference>
<protein>
    <recommendedName>
        <fullName evidence="3">HTH luxR-type domain-containing protein</fullName>
    </recommendedName>
</protein>
<feature type="domain" description="HTH luxR-type" evidence="3">
    <location>
        <begin position="104"/>
        <end position="156"/>
    </location>
</feature>
<dbReference type="PANTHER" id="PTHR43214:SF43">
    <property type="entry name" value="TWO-COMPONENT RESPONSE REGULATOR"/>
    <property type="match status" value="1"/>
</dbReference>
<dbReference type="RefSeq" id="WP_189827990.1">
    <property type="nucleotide sequence ID" value="NZ_BMVC01000019.1"/>
</dbReference>
<accession>A0A918X5A9</accession>
<organism evidence="4 5">
    <name type="scientific">Streptomyces finlayi</name>
    <dbReference type="NCBI Taxonomy" id="67296"/>
    <lineage>
        <taxon>Bacteria</taxon>
        <taxon>Bacillati</taxon>
        <taxon>Actinomycetota</taxon>
        <taxon>Actinomycetes</taxon>
        <taxon>Kitasatosporales</taxon>
        <taxon>Streptomycetaceae</taxon>
        <taxon>Streptomyces</taxon>
    </lineage>
</organism>
<evidence type="ECO:0000313" key="5">
    <source>
        <dbReference type="Proteomes" id="UP000638353"/>
    </source>
</evidence>
<dbReference type="SMART" id="SM00421">
    <property type="entry name" value="HTH_LUXR"/>
    <property type="match status" value="2"/>
</dbReference>
<dbReference type="GO" id="GO:0006355">
    <property type="term" value="P:regulation of DNA-templated transcription"/>
    <property type="evidence" value="ECO:0007669"/>
    <property type="project" value="InterPro"/>
</dbReference>
<dbReference type="InterPro" id="IPR036388">
    <property type="entry name" value="WH-like_DNA-bd_sf"/>
</dbReference>
<dbReference type="AlphaFoldDB" id="A0A918X5A9"/>
<dbReference type="EMBL" id="BMVC01000019">
    <property type="protein sequence ID" value="GHD13208.1"/>
    <property type="molecule type" value="Genomic_DNA"/>
</dbReference>
<keyword evidence="1" id="KW-0238">DNA-binding</keyword>
<feature type="domain" description="HTH luxR-type" evidence="3">
    <location>
        <begin position="23"/>
        <end position="80"/>
    </location>
</feature>
<dbReference type="InterPro" id="IPR016032">
    <property type="entry name" value="Sig_transdc_resp-reg_C-effctor"/>
</dbReference>